<dbReference type="PANTHER" id="PTHR11647:SF1">
    <property type="entry name" value="COLLAPSIN RESPONSE MEDIATOR PROTEIN"/>
    <property type="match status" value="1"/>
</dbReference>
<dbReference type="Gene3D" id="2.30.40.10">
    <property type="entry name" value="Urease, subunit C, domain 1"/>
    <property type="match status" value="1"/>
</dbReference>
<feature type="domain" description="Amidohydrolase 3" evidence="1">
    <location>
        <begin position="298"/>
        <end position="464"/>
    </location>
</feature>
<dbReference type="Proteomes" id="UP000541185">
    <property type="component" value="Unassembled WGS sequence"/>
</dbReference>
<dbReference type="GO" id="GO:0016812">
    <property type="term" value="F:hydrolase activity, acting on carbon-nitrogen (but not peptide) bonds, in cyclic amides"/>
    <property type="evidence" value="ECO:0007669"/>
    <property type="project" value="TreeGrafter"/>
</dbReference>
<dbReference type="PANTHER" id="PTHR11647">
    <property type="entry name" value="HYDRANTOINASE/DIHYDROPYRIMIDINASE FAMILY MEMBER"/>
    <property type="match status" value="1"/>
</dbReference>
<dbReference type="EMBL" id="JABBFX010000001">
    <property type="protein sequence ID" value="NML43629.1"/>
    <property type="molecule type" value="Genomic_DNA"/>
</dbReference>
<dbReference type="SUPFAM" id="SSF51556">
    <property type="entry name" value="Metallo-dependent hydrolases"/>
    <property type="match status" value="1"/>
</dbReference>
<dbReference type="InterPro" id="IPR013108">
    <property type="entry name" value="Amidohydro_3"/>
</dbReference>
<reference evidence="2 3" key="1">
    <citation type="submission" date="2020-04" db="EMBL/GenBank/DDBJ databases">
        <title>Ramlibacter sp. G-1-2-2 isolated from soil.</title>
        <authorList>
            <person name="Dahal R.H."/>
        </authorList>
    </citation>
    <scope>NUCLEOTIDE SEQUENCE [LARGE SCALE GENOMIC DNA]</scope>
    <source>
        <strain evidence="2 3">G-1-2-2</strain>
    </source>
</reference>
<organism evidence="2 3">
    <name type="scientific">Ramlibacter agri</name>
    <dbReference type="NCBI Taxonomy" id="2728837"/>
    <lineage>
        <taxon>Bacteria</taxon>
        <taxon>Pseudomonadati</taxon>
        <taxon>Pseudomonadota</taxon>
        <taxon>Betaproteobacteria</taxon>
        <taxon>Burkholderiales</taxon>
        <taxon>Comamonadaceae</taxon>
        <taxon>Ramlibacter</taxon>
    </lineage>
</organism>
<feature type="domain" description="Amidohydrolase 3" evidence="1">
    <location>
        <begin position="48"/>
        <end position="254"/>
    </location>
</feature>
<dbReference type="CDD" id="cd01297">
    <property type="entry name" value="D-aminoacylase"/>
    <property type="match status" value="1"/>
</dbReference>
<dbReference type="InterPro" id="IPR023100">
    <property type="entry name" value="D-aminoacylase_insert_dom_sf"/>
</dbReference>
<proteinExistence type="predicted"/>
<evidence type="ECO:0000313" key="3">
    <source>
        <dbReference type="Proteomes" id="UP000541185"/>
    </source>
</evidence>
<name>A0A848H293_9BURK</name>
<dbReference type="InterPro" id="IPR050378">
    <property type="entry name" value="Metallo-dep_Hydrolases_sf"/>
</dbReference>
<dbReference type="GO" id="GO:0016811">
    <property type="term" value="F:hydrolase activity, acting on carbon-nitrogen (but not peptide) bonds, in linear amides"/>
    <property type="evidence" value="ECO:0007669"/>
    <property type="project" value="InterPro"/>
</dbReference>
<keyword evidence="3" id="KW-1185">Reference proteome</keyword>
<evidence type="ECO:0000259" key="1">
    <source>
        <dbReference type="Pfam" id="PF07969"/>
    </source>
</evidence>
<dbReference type="GO" id="GO:0005829">
    <property type="term" value="C:cytosol"/>
    <property type="evidence" value="ECO:0007669"/>
    <property type="project" value="TreeGrafter"/>
</dbReference>
<dbReference type="AlphaFoldDB" id="A0A848H293"/>
<dbReference type="Gene3D" id="3.30.1490.130">
    <property type="entry name" value="D-aminoacylase. Domain 3"/>
    <property type="match status" value="1"/>
</dbReference>
<dbReference type="InterPro" id="IPR032466">
    <property type="entry name" value="Metal_Hydrolase"/>
</dbReference>
<protein>
    <submittedName>
        <fullName evidence="2">D-aminoacylase</fullName>
    </submittedName>
</protein>
<gene>
    <name evidence="2" type="ORF">HHL11_07705</name>
</gene>
<dbReference type="RefSeq" id="WP_169417825.1">
    <property type="nucleotide sequence ID" value="NZ_JABBFX010000001.1"/>
</dbReference>
<evidence type="ECO:0000313" key="2">
    <source>
        <dbReference type="EMBL" id="NML43629.1"/>
    </source>
</evidence>
<comment type="caution">
    <text evidence="2">The sequence shown here is derived from an EMBL/GenBank/DDBJ whole genome shotgun (WGS) entry which is preliminary data.</text>
</comment>
<accession>A0A848H293</accession>
<dbReference type="Pfam" id="PF07969">
    <property type="entry name" value="Amidohydro_3"/>
    <property type="match status" value="2"/>
</dbReference>
<dbReference type="InterPro" id="IPR011059">
    <property type="entry name" value="Metal-dep_hydrolase_composite"/>
</dbReference>
<dbReference type="SUPFAM" id="SSF51338">
    <property type="entry name" value="Composite domain of metallo-dependent hydrolases"/>
    <property type="match status" value="1"/>
</dbReference>
<dbReference type="Gene3D" id="3.20.20.140">
    <property type="entry name" value="Metal-dependent hydrolases"/>
    <property type="match status" value="1"/>
</dbReference>
<sequence length="488" mass="52768">MQEPFDLLIRNAEIVDGTGAPRYAGDIGIRGDRIARIGDLAGSSGRAEIDLGGRIAAPGFIDCHTHDDRLMLSAPDMAPKVSQGITTVIGGNCGVSLAPMPRPVPQPVTPPLNLLDVDGGWFRFGTFGAYLDTLRRQPAATNCAMLVGHTTLRVATVDDLQKPATPAQIQRMRALVQEAMEAGAIGVSTGLFYEPAIAAPTEEVIETCRPLKDHDGVYCTHMRDEADGIMDSLEETFRIGREVGVPVVISHHKLVGQKNYGRSEQTLEFIREQMRKQPVCLDCYPYTAGSTVLSADRAATSARVLVSWSQAMPQFNGRDLADIARELGVSQDEAIQRLLPAGAIYFRMDEGDVQRILRFDDTMIGSDGLPHDASPHPRLWGAFPRVLGHYSRELRLFPLETAVHKMTGLTAKNFGLADRGVLQEGAYADLALFDALTVGEAASYANPIAPAHGIDTVVVNGRIVWREGRTTGARPGQVLSRRGAGARA</sequence>